<dbReference type="FunFam" id="3.40.50.300:FF:000159">
    <property type="entry name" value="Katanin p60 ATPase-containing subunit A1"/>
    <property type="match status" value="1"/>
</dbReference>
<keyword evidence="2" id="KW-0963">Cytoplasm</keyword>
<dbReference type="GO" id="GO:0005874">
    <property type="term" value="C:microtubule"/>
    <property type="evidence" value="ECO:0007669"/>
    <property type="project" value="UniProtKB-KW"/>
</dbReference>
<accession>A0A7J6LR74</accession>
<dbReference type="EMBL" id="JABANN010000340">
    <property type="protein sequence ID" value="KAF4661802.1"/>
    <property type="molecule type" value="Genomic_DNA"/>
</dbReference>
<feature type="domain" description="AAA+ ATPase" evidence="8">
    <location>
        <begin position="267"/>
        <end position="407"/>
    </location>
</feature>
<name>A0A7J6LR74_PEROL</name>
<dbReference type="AlphaFoldDB" id="A0A7J6LR74"/>
<organism evidence="9 10">
    <name type="scientific">Perkinsus olseni</name>
    <name type="common">Perkinsus atlanticus</name>
    <dbReference type="NCBI Taxonomy" id="32597"/>
    <lineage>
        <taxon>Eukaryota</taxon>
        <taxon>Sar</taxon>
        <taxon>Alveolata</taxon>
        <taxon>Perkinsozoa</taxon>
        <taxon>Perkinsea</taxon>
        <taxon>Perkinsida</taxon>
        <taxon>Perkinsidae</taxon>
        <taxon>Perkinsus</taxon>
    </lineage>
</organism>
<dbReference type="Pfam" id="PF00004">
    <property type="entry name" value="AAA"/>
    <property type="match status" value="1"/>
</dbReference>
<sequence length="513" mass="56836">MMRTKIASLAREVDEKREKERRRSCLVLAIKFLRDAGLIEAAASAARESGLSDTFQVPQYPNSIGRSDQVADNISLELIVRDFEDYHAFKYGQRPVIVRKAERSGLAAAAGAAGGQLLSMLPESQTRLPPLVARSQESLHRRTGLPKAMSLDFKDNATHGRERVSSFELAVDGQAMSRASTQPEPSPEEEGLHSELELRASLFTMYQHDSALRELAQSICRDILTRNPLVYWSDVIGCEDAKRSVKEAVVFPLQYPELFHGPLLSESWRGVLLFGPPGVGKTMLAKAVATECGTTFFNVSASTVVSKWRGDSEKLIRCLFELAIAQQPSTIFIDEIDSLMSQRGGGDFEHEGSRRLKTELLIQMDGLTKRSCEKCQVFVLAASNLPWDLDQAMLRRLEKRILVDFPDAPSRLRMAKTFIGEYACEAAIEGIAETVASKTDGWSGDDIRLLCKEAAMRPLREFFESAGSAQGVAVREVAREDVVQALKTVSPAGGDGHGMRHRYHEWARNFGSV</sequence>
<evidence type="ECO:0000256" key="7">
    <source>
        <dbReference type="ARBA" id="ARBA00023235"/>
    </source>
</evidence>
<evidence type="ECO:0000259" key="8">
    <source>
        <dbReference type="SMART" id="SM00382"/>
    </source>
</evidence>
<comment type="caution">
    <text evidence="9">The sequence shown here is derived from an EMBL/GenBank/DDBJ whole genome shotgun (WGS) entry which is preliminary data.</text>
</comment>
<dbReference type="Pfam" id="PF17862">
    <property type="entry name" value="AAA_lid_3"/>
    <property type="match status" value="1"/>
</dbReference>
<reference evidence="9 10" key="1">
    <citation type="submission" date="2020-04" db="EMBL/GenBank/DDBJ databases">
        <title>Perkinsus olseni comparative genomics.</title>
        <authorList>
            <person name="Bogema D.R."/>
        </authorList>
    </citation>
    <scope>NUCLEOTIDE SEQUENCE [LARGE SCALE GENOMIC DNA]</scope>
    <source>
        <strain evidence="9">ATCC PRA-31</strain>
    </source>
</reference>
<keyword evidence="7" id="KW-0413">Isomerase</keyword>
<dbReference type="PANTHER" id="PTHR23074">
    <property type="entry name" value="AAA DOMAIN-CONTAINING"/>
    <property type="match status" value="1"/>
</dbReference>
<evidence type="ECO:0000256" key="1">
    <source>
        <dbReference type="ARBA" id="ARBA00004647"/>
    </source>
</evidence>
<dbReference type="InterPro" id="IPR003959">
    <property type="entry name" value="ATPase_AAA_core"/>
</dbReference>
<dbReference type="Gene3D" id="1.10.8.60">
    <property type="match status" value="1"/>
</dbReference>
<dbReference type="InterPro" id="IPR050304">
    <property type="entry name" value="MT-severing_AAA_ATPase"/>
</dbReference>
<evidence type="ECO:0000256" key="2">
    <source>
        <dbReference type="ARBA" id="ARBA00022490"/>
    </source>
</evidence>
<dbReference type="PANTHER" id="PTHR23074:SF78">
    <property type="entry name" value="KATANIN P60 ATPASE-CONTAINING SUBUNIT A-LIKE 2"/>
    <property type="match status" value="1"/>
</dbReference>
<dbReference type="Proteomes" id="UP000572268">
    <property type="component" value="Unassembled WGS sequence"/>
</dbReference>
<dbReference type="InterPro" id="IPR027417">
    <property type="entry name" value="P-loop_NTPase"/>
</dbReference>
<gene>
    <name evidence="9" type="primary">KATNAL2_1</name>
    <name evidence="9" type="ORF">FOL46_005595</name>
</gene>
<dbReference type="GO" id="GO:0000922">
    <property type="term" value="C:spindle pole"/>
    <property type="evidence" value="ECO:0007669"/>
    <property type="project" value="UniProtKB-SubCell"/>
</dbReference>
<evidence type="ECO:0000313" key="10">
    <source>
        <dbReference type="Proteomes" id="UP000572268"/>
    </source>
</evidence>
<dbReference type="GO" id="GO:0016887">
    <property type="term" value="F:ATP hydrolysis activity"/>
    <property type="evidence" value="ECO:0007669"/>
    <property type="project" value="InterPro"/>
</dbReference>
<evidence type="ECO:0000256" key="3">
    <source>
        <dbReference type="ARBA" id="ARBA00022701"/>
    </source>
</evidence>
<dbReference type="GO" id="GO:0016853">
    <property type="term" value="F:isomerase activity"/>
    <property type="evidence" value="ECO:0007669"/>
    <property type="project" value="UniProtKB-KW"/>
</dbReference>
<evidence type="ECO:0000256" key="4">
    <source>
        <dbReference type="ARBA" id="ARBA00022741"/>
    </source>
</evidence>
<dbReference type="SMART" id="SM00382">
    <property type="entry name" value="AAA"/>
    <property type="match status" value="1"/>
</dbReference>
<keyword evidence="4" id="KW-0547">Nucleotide-binding</keyword>
<proteinExistence type="predicted"/>
<evidence type="ECO:0000256" key="6">
    <source>
        <dbReference type="ARBA" id="ARBA00023212"/>
    </source>
</evidence>
<dbReference type="Gene3D" id="3.40.50.300">
    <property type="entry name" value="P-loop containing nucleotide triphosphate hydrolases"/>
    <property type="match status" value="1"/>
</dbReference>
<comment type="subcellular location">
    <subcellularLocation>
        <location evidence="1">Cytoplasm</location>
        <location evidence="1">Cytoskeleton</location>
        <location evidence="1">Spindle pole</location>
    </subcellularLocation>
</comment>
<dbReference type="SUPFAM" id="SSF52540">
    <property type="entry name" value="P-loop containing nucleoside triphosphate hydrolases"/>
    <property type="match status" value="1"/>
</dbReference>
<dbReference type="InterPro" id="IPR003593">
    <property type="entry name" value="AAA+_ATPase"/>
</dbReference>
<keyword evidence="3" id="KW-0493">Microtubule</keyword>
<dbReference type="GO" id="GO:0005524">
    <property type="term" value="F:ATP binding"/>
    <property type="evidence" value="ECO:0007669"/>
    <property type="project" value="UniProtKB-KW"/>
</dbReference>
<protein>
    <submittedName>
        <fullName evidence="9">Katanin p60 ATPase-containing subunit A-like 2</fullName>
    </submittedName>
</protein>
<evidence type="ECO:0000256" key="5">
    <source>
        <dbReference type="ARBA" id="ARBA00022840"/>
    </source>
</evidence>
<dbReference type="InterPro" id="IPR041569">
    <property type="entry name" value="AAA_lid_3"/>
</dbReference>
<keyword evidence="5" id="KW-0067">ATP-binding</keyword>
<keyword evidence="6" id="KW-0206">Cytoskeleton</keyword>
<evidence type="ECO:0000313" key="9">
    <source>
        <dbReference type="EMBL" id="KAF4661802.1"/>
    </source>
</evidence>